<evidence type="ECO:0000256" key="1">
    <source>
        <dbReference type="ARBA" id="ARBA00035885"/>
    </source>
</evidence>
<dbReference type="InterPro" id="IPR043472">
    <property type="entry name" value="Macro_dom-like"/>
</dbReference>
<dbReference type="Pfam" id="PF01661">
    <property type="entry name" value="Macro"/>
    <property type="match status" value="1"/>
</dbReference>
<reference evidence="3 4" key="1">
    <citation type="submission" date="2020-09" db="EMBL/GenBank/DDBJ databases">
        <title>Novel species of Mucilaginibacter isolated from a glacier on the Tibetan Plateau.</title>
        <authorList>
            <person name="Liu Q."/>
            <person name="Xin Y.-H."/>
        </authorList>
    </citation>
    <scope>NUCLEOTIDE SEQUENCE [LARGE SCALE GENOMIC DNA]</scope>
    <source>
        <strain evidence="3 4">ZT4R22</strain>
    </source>
</reference>
<dbReference type="SMART" id="SM00506">
    <property type="entry name" value="A1pp"/>
    <property type="match status" value="1"/>
</dbReference>
<accession>A0ABR7WM42</accession>
<dbReference type="PANTHER" id="PTHR12521">
    <property type="entry name" value="PROTEIN C6ORF130"/>
    <property type="match status" value="1"/>
</dbReference>
<protein>
    <submittedName>
        <fullName evidence="3">Macro domain-containing protein</fullName>
    </submittedName>
</protein>
<dbReference type="SUPFAM" id="SSF52949">
    <property type="entry name" value="Macro domain-like"/>
    <property type="match status" value="1"/>
</dbReference>
<gene>
    <name evidence="3" type="ORF">IDJ77_06210</name>
</gene>
<evidence type="ECO:0000259" key="2">
    <source>
        <dbReference type="PROSITE" id="PS51154"/>
    </source>
</evidence>
<dbReference type="InterPro" id="IPR050892">
    <property type="entry name" value="ADP-ribose_metab_enzymes"/>
</dbReference>
<dbReference type="InterPro" id="IPR002589">
    <property type="entry name" value="Macro_dom"/>
</dbReference>
<proteinExistence type="predicted"/>
<comment type="catalytic activity">
    <reaction evidence="1">
        <text>an N-(ADP-alpha-D-ribosyl)-thymidine in DNA + H2O = a thymidine in DNA + ADP-D-ribose</text>
        <dbReference type="Rhea" id="RHEA:71655"/>
        <dbReference type="Rhea" id="RHEA-COMP:13556"/>
        <dbReference type="Rhea" id="RHEA-COMP:18051"/>
        <dbReference type="ChEBI" id="CHEBI:15377"/>
        <dbReference type="ChEBI" id="CHEBI:57967"/>
        <dbReference type="ChEBI" id="CHEBI:137386"/>
        <dbReference type="ChEBI" id="CHEBI:191199"/>
    </reaction>
    <physiologicalReaction direction="left-to-right" evidence="1">
        <dbReference type="Rhea" id="RHEA:71656"/>
    </physiologicalReaction>
</comment>
<dbReference type="PROSITE" id="PS51154">
    <property type="entry name" value="MACRO"/>
    <property type="match status" value="1"/>
</dbReference>
<dbReference type="PANTHER" id="PTHR12521:SF0">
    <property type="entry name" value="ADP-RIBOSE GLYCOHYDROLASE OARD1"/>
    <property type="match status" value="1"/>
</dbReference>
<dbReference type="Proteomes" id="UP000606600">
    <property type="component" value="Unassembled WGS sequence"/>
</dbReference>
<evidence type="ECO:0000313" key="3">
    <source>
        <dbReference type="EMBL" id="MBD1363398.1"/>
    </source>
</evidence>
<evidence type="ECO:0000313" key="4">
    <source>
        <dbReference type="Proteomes" id="UP000606600"/>
    </source>
</evidence>
<comment type="caution">
    <text evidence="3">The sequence shown here is derived from an EMBL/GenBank/DDBJ whole genome shotgun (WGS) entry which is preliminary data.</text>
</comment>
<dbReference type="Gene3D" id="3.40.220.10">
    <property type="entry name" value="Leucine Aminopeptidase, subunit E, domain 1"/>
    <property type="match status" value="1"/>
</dbReference>
<dbReference type="EMBL" id="JACWMY010000003">
    <property type="protein sequence ID" value="MBD1363398.1"/>
    <property type="molecule type" value="Genomic_DNA"/>
</dbReference>
<name>A0ABR7WM42_9SPHI</name>
<dbReference type="RefSeq" id="WP_191188075.1">
    <property type="nucleotide sequence ID" value="NZ_JACWMY010000003.1"/>
</dbReference>
<feature type="domain" description="Macro" evidence="2">
    <location>
        <begin position="1"/>
        <end position="160"/>
    </location>
</feature>
<keyword evidence="4" id="KW-1185">Reference proteome</keyword>
<dbReference type="CDD" id="cd02901">
    <property type="entry name" value="Macro_Poa1p-like"/>
    <property type="match status" value="1"/>
</dbReference>
<sequence>MIIYKEGNILDAKADALVNTVNTVGVMGKGIALQFKYAFPENYKIYKQASERNEIAVGKVQVVPVNDLNGVKFIINFPTKQHWRNPSKLQWIKDGLKDLHDQISNYDIKSIALPPLGCGNGGLDWNVVKPIIEQSLSDMTIDVLVYEPNALIKEALKKEDKIIAAKLTPARAMLLTLLYQYRALGEFASEFAAVKLGYFLQRFGETQLRLTFIKGAYGPYSNEVRFVLFALNGYYIKGYEQMDTKPFEVLELVPAKKDEVKKYIDSSTTPDEKVRLNQVAEFIQGFESPYGLELLATVDYSINQTKSYHLETIKEEVKNWSFRKENLFPANHIELAINHLTKYKSALYSGLTIN</sequence>
<organism evidence="3 4">
    <name type="scientific">Mucilaginibacter pankratovii</name>
    <dbReference type="NCBI Taxonomy" id="2772110"/>
    <lineage>
        <taxon>Bacteria</taxon>
        <taxon>Pseudomonadati</taxon>
        <taxon>Bacteroidota</taxon>
        <taxon>Sphingobacteriia</taxon>
        <taxon>Sphingobacteriales</taxon>
        <taxon>Sphingobacteriaceae</taxon>
        <taxon>Mucilaginibacter</taxon>
    </lineage>
</organism>